<proteinExistence type="predicted"/>
<dbReference type="EMBL" id="JAUFPT010000013">
    <property type="protein sequence ID" value="MDN3570044.1"/>
    <property type="molecule type" value="Genomic_DNA"/>
</dbReference>
<comment type="caution">
    <text evidence="1">The sequence shown here is derived from an EMBL/GenBank/DDBJ whole genome shotgun (WGS) entry which is preliminary data.</text>
</comment>
<reference evidence="2" key="1">
    <citation type="journal article" date="2019" name="Int. J. Syst. Evol. Microbiol.">
        <title>The Global Catalogue of Microorganisms (GCM) 10K type strain sequencing project: providing services to taxonomists for standard genome sequencing and annotation.</title>
        <authorList>
            <consortium name="The Broad Institute Genomics Platform"/>
            <consortium name="The Broad Institute Genome Sequencing Center for Infectious Disease"/>
            <person name="Wu L."/>
            <person name="Ma J."/>
        </authorList>
    </citation>
    <scope>NUCLEOTIDE SEQUENCE [LARGE SCALE GENOMIC DNA]</scope>
    <source>
        <strain evidence="2">CECT 7806</strain>
    </source>
</reference>
<evidence type="ECO:0000313" key="2">
    <source>
        <dbReference type="Proteomes" id="UP001244297"/>
    </source>
</evidence>
<dbReference type="Pfam" id="PF21973">
    <property type="entry name" value="DUF6925"/>
    <property type="match status" value="1"/>
</dbReference>
<evidence type="ECO:0000313" key="1">
    <source>
        <dbReference type="EMBL" id="MDN3570044.1"/>
    </source>
</evidence>
<sequence>MADGATRSVEALLRAQLAEPACIWSLGGYGTAATFARDPGEPVRNPGPDEMGLVTARGAIVLAAPPDLRPFAYETGFADGWSQAVALCLPAAACAMGRRRVLTELGPDATAARPQDRATPLFDLGLGLEAADACVRTADPLWIERLRAGLGRSILLPDHPAGHVLAETRLHHVFVTRLGRIEVYPWRAADGTSGPGPRSHILPKLLALRRTHAATAPIPGELVPCGGFQPAHPLRDGSGRPIPFDAARHGAFGHLLDAWGDPALVALRRTVLAGQEPDPSRARGRFARSAIRAARAQRAAMRA</sequence>
<gene>
    <name evidence="1" type="ORF">QWZ18_05310</name>
</gene>
<dbReference type="RefSeq" id="WP_238290464.1">
    <property type="nucleotide sequence ID" value="NZ_BPQS01000023.1"/>
</dbReference>
<protein>
    <submittedName>
        <fullName evidence="1">Uncharacterized protein</fullName>
    </submittedName>
</protein>
<keyword evidence="2" id="KW-1185">Reference proteome</keyword>
<dbReference type="Proteomes" id="UP001244297">
    <property type="component" value="Unassembled WGS sequence"/>
</dbReference>
<organism evidence="1 2">
    <name type="scientific">Methylobacterium longum</name>
    <dbReference type="NCBI Taxonomy" id="767694"/>
    <lineage>
        <taxon>Bacteria</taxon>
        <taxon>Pseudomonadati</taxon>
        <taxon>Pseudomonadota</taxon>
        <taxon>Alphaproteobacteria</taxon>
        <taxon>Hyphomicrobiales</taxon>
        <taxon>Methylobacteriaceae</taxon>
        <taxon>Methylobacterium</taxon>
    </lineage>
</organism>
<name>A0ABT8AKZ6_9HYPH</name>
<dbReference type="InterPro" id="IPR053838">
    <property type="entry name" value="DUF6925"/>
</dbReference>
<accession>A0ABT8AKZ6</accession>